<evidence type="ECO:0008006" key="4">
    <source>
        <dbReference type="Google" id="ProtNLM"/>
    </source>
</evidence>
<comment type="caution">
    <text evidence="2">The sequence shown here is derived from an EMBL/GenBank/DDBJ whole genome shotgun (WGS) entry which is preliminary data.</text>
</comment>
<gene>
    <name evidence="2" type="ORF">IU514_07985</name>
</gene>
<feature type="chain" id="PRO_5047367089" description="DUF3313 domain-containing protein" evidence="1">
    <location>
        <begin position="20"/>
        <end position="214"/>
    </location>
</feature>
<proteinExistence type="predicted"/>
<dbReference type="Proteomes" id="UP001429984">
    <property type="component" value="Unassembled WGS sequence"/>
</dbReference>
<feature type="signal peptide" evidence="1">
    <location>
        <begin position="1"/>
        <end position="19"/>
    </location>
</feature>
<dbReference type="EMBL" id="JADLZT010000004">
    <property type="protein sequence ID" value="MBF6023966.1"/>
    <property type="molecule type" value="Genomic_DNA"/>
</dbReference>
<dbReference type="PROSITE" id="PS51257">
    <property type="entry name" value="PROKAR_LIPOPROTEIN"/>
    <property type="match status" value="1"/>
</dbReference>
<evidence type="ECO:0000313" key="2">
    <source>
        <dbReference type="EMBL" id="MBF6023966.1"/>
    </source>
</evidence>
<reference evidence="2 3" key="1">
    <citation type="submission" date="2020-11" db="EMBL/GenBank/DDBJ databases">
        <title>Draft Genome Sequence and Secondary Metabolite Biosynthetic Potential of the Lysobacter niastensis Type strain DSM 18481.</title>
        <authorList>
            <person name="Turrini P."/>
            <person name="Artuso I."/>
            <person name="Tescari M."/>
            <person name="Lugli G.A."/>
            <person name="Frangipani E."/>
            <person name="Ventura M."/>
            <person name="Visca P."/>
        </authorList>
    </citation>
    <scope>NUCLEOTIDE SEQUENCE [LARGE SCALE GENOMIC DNA]</scope>
    <source>
        <strain evidence="2 3">DSM 18481</strain>
    </source>
</reference>
<dbReference type="RefSeq" id="WP_194930575.1">
    <property type="nucleotide sequence ID" value="NZ_JADLZT010000004.1"/>
</dbReference>
<sequence>MRFIGLLVIAALLGACASADHTVHVLGTPSWAQNPVAPEAMNQRIEDAAAEYAPHAPVPRLALFDIAFPSSESELKSTGGNGVLLLTALSQDKSELPPKRLYVTWRGEEHTLEQIHSAIDLPAQSPSVTEVLGPNRWDGLYLFPVRLMEDGAVLTLDFAANRTGFVFGQFSSAQREALGYDPSAAAASASDISARDAIMDLVAREYPGFVRRAP</sequence>
<keyword evidence="1" id="KW-0732">Signal</keyword>
<organism evidence="2 3">
    <name type="scientific">Lysobacter niastensis</name>
    <dbReference type="NCBI Taxonomy" id="380629"/>
    <lineage>
        <taxon>Bacteria</taxon>
        <taxon>Pseudomonadati</taxon>
        <taxon>Pseudomonadota</taxon>
        <taxon>Gammaproteobacteria</taxon>
        <taxon>Lysobacterales</taxon>
        <taxon>Lysobacteraceae</taxon>
        <taxon>Lysobacter</taxon>
    </lineage>
</organism>
<protein>
    <recommendedName>
        <fullName evidence="4">DUF3313 domain-containing protein</fullName>
    </recommendedName>
</protein>
<evidence type="ECO:0000313" key="3">
    <source>
        <dbReference type="Proteomes" id="UP001429984"/>
    </source>
</evidence>
<keyword evidence="3" id="KW-1185">Reference proteome</keyword>
<accession>A0ABS0B586</accession>
<name>A0ABS0B586_9GAMM</name>
<evidence type="ECO:0000256" key="1">
    <source>
        <dbReference type="SAM" id="SignalP"/>
    </source>
</evidence>